<evidence type="ECO:0000313" key="2">
    <source>
        <dbReference type="Proteomes" id="UP000605013"/>
    </source>
</evidence>
<accession>A0ABS1WPE4</accession>
<name>A0ABS1WPE4_9FLAO</name>
<gene>
    <name evidence="1" type="ORF">JAO71_14420</name>
</gene>
<comment type="caution">
    <text evidence="1">The sequence shown here is derived from an EMBL/GenBank/DDBJ whole genome shotgun (WGS) entry which is preliminary data.</text>
</comment>
<keyword evidence="2" id="KW-1185">Reference proteome</keyword>
<dbReference type="EMBL" id="JAEMEF010000016">
    <property type="protein sequence ID" value="MBL7560997.1"/>
    <property type="molecule type" value="Genomic_DNA"/>
</dbReference>
<organism evidence="1 2">
    <name type="scientific">Olleya sediminilitoris</name>
    <dbReference type="NCBI Taxonomy" id="2795739"/>
    <lineage>
        <taxon>Bacteria</taxon>
        <taxon>Pseudomonadati</taxon>
        <taxon>Bacteroidota</taxon>
        <taxon>Flavobacteriia</taxon>
        <taxon>Flavobacteriales</taxon>
        <taxon>Flavobacteriaceae</taxon>
    </lineage>
</organism>
<reference evidence="1 2" key="1">
    <citation type="submission" date="2020-12" db="EMBL/GenBank/DDBJ databases">
        <title>Olleya sediminilitoris sp. nov., isolated from a tidal flat.</title>
        <authorList>
            <person name="Park S."/>
            <person name="Yoon J.-H."/>
        </authorList>
    </citation>
    <scope>NUCLEOTIDE SEQUENCE [LARGE SCALE GENOMIC DNA]</scope>
    <source>
        <strain evidence="1 2">YSTF-M6</strain>
    </source>
</reference>
<evidence type="ECO:0000313" key="1">
    <source>
        <dbReference type="EMBL" id="MBL7560997.1"/>
    </source>
</evidence>
<dbReference type="Proteomes" id="UP000605013">
    <property type="component" value="Unassembled WGS sequence"/>
</dbReference>
<dbReference type="RefSeq" id="WP_203001502.1">
    <property type="nucleotide sequence ID" value="NZ_JAEMEF010000016.1"/>
</dbReference>
<proteinExistence type="predicted"/>
<sequence length="143" mass="16507">MLNTIEDSIARESEILRYNILKYSKKNVYFFRSANHTTDVSVKMIDYYPFSKKDSNYMSSLLTHHCQEIAETTNSTCTKIKSGYSGNHKTKAFMAKFKIDSETEPSSCSTIYAVSSNSKSFIITFRSLLNRDYNKFIQKTIIN</sequence>
<protein>
    <submittedName>
        <fullName evidence="1">Uncharacterized protein</fullName>
    </submittedName>
</protein>